<sequence length="66" mass="7003">MNIKADTVFSTIGWLAVLTMAGSGAVFAVQRHGWAWDTALYGALAGLALGSLAVVVVAWLVSVRWR</sequence>
<dbReference type="Proteomes" id="UP000662678">
    <property type="component" value="Unassembled WGS sequence"/>
</dbReference>
<protein>
    <submittedName>
        <fullName evidence="2">Uncharacterized protein</fullName>
    </submittedName>
</protein>
<dbReference type="EMBL" id="BMYP01000046">
    <property type="protein sequence ID" value="GHD81197.1"/>
    <property type="molecule type" value="Genomic_DNA"/>
</dbReference>
<evidence type="ECO:0000313" key="2">
    <source>
        <dbReference type="EMBL" id="GHD81197.1"/>
    </source>
</evidence>
<comment type="caution">
    <text evidence="2">The sequence shown here is derived from an EMBL/GenBank/DDBJ whole genome shotgun (WGS) entry which is preliminary data.</text>
</comment>
<name>A0ABQ3HBW5_9NEIS</name>
<keyword evidence="3" id="KW-1185">Reference proteome</keyword>
<proteinExistence type="predicted"/>
<reference evidence="3" key="1">
    <citation type="journal article" date="2019" name="Int. J. Syst. Evol. Microbiol.">
        <title>The Global Catalogue of Microorganisms (GCM) 10K type strain sequencing project: providing services to taxonomists for standard genome sequencing and annotation.</title>
        <authorList>
            <consortium name="The Broad Institute Genomics Platform"/>
            <consortium name="The Broad Institute Genome Sequencing Center for Infectious Disease"/>
            <person name="Wu L."/>
            <person name="Ma J."/>
        </authorList>
    </citation>
    <scope>NUCLEOTIDE SEQUENCE [LARGE SCALE GENOMIC DNA]</scope>
    <source>
        <strain evidence="3">KCTC 23713</strain>
    </source>
</reference>
<accession>A0ABQ3HBW5</accession>
<keyword evidence="1" id="KW-1133">Transmembrane helix</keyword>
<keyword evidence="1" id="KW-0812">Transmembrane</keyword>
<feature type="transmembrane region" description="Helical" evidence="1">
    <location>
        <begin position="38"/>
        <end position="61"/>
    </location>
</feature>
<evidence type="ECO:0000313" key="3">
    <source>
        <dbReference type="Proteomes" id="UP000662678"/>
    </source>
</evidence>
<dbReference type="RefSeq" id="WP_189354516.1">
    <property type="nucleotide sequence ID" value="NZ_BMYP01000046.1"/>
</dbReference>
<organism evidence="2 3">
    <name type="scientific">Vogesella fluminis</name>
    <dbReference type="NCBI Taxonomy" id="1069161"/>
    <lineage>
        <taxon>Bacteria</taxon>
        <taxon>Pseudomonadati</taxon>
        <taxon>Pseudomonadota</taxon>
        <taxon>Betaproteobacteria</taxon>
        <taxon>Neisseriales</taxon>
        <taxon>Chromobacteriaceae</taxon>
        <taxon>Vogesella</taxon>
    </lineage>
</organism>
<keyword evidence="1" id="KW-0472">Membrane</keyword>
<gene>
    <name evidence="2" type="ORF">GCM10011419_26800</name>
</gene>
<evidence type="ECO:0000256" key="1">
    <source>
        <dbReference type="SAM" id="Phobius"/>
    </source>
</evidence>